<dbReference type="SUPFAM" id="SSF159800">
    <property type="entry name" value="PrpR receptor domain-like"/>
    <property type="match status" value="1"/>
</dbReference>
<feature type="domain" description="PAS" evidence="7">
    <location>
        <begin position="196"/>
        <end position="246"/>
    </location>
</feature>
<dbReference type="InterPro" id="IPR002078">
    <property type="entry name" value="Sigma_54_int"/>
</dbReference>
<dbReference type="NCBIfam" id="TIGR00229">
    <property type="entry name" value="sensory_box"/>
    <property type="match status" value="1"/>
</dbReference>
<dbReference type="SUPFAM" id="SSF52540">
    <property type="entry name" value="P-loop containing nucleoside triphosphate hydrolases"/>
    <property type="match status" value="1"/>
</dbReference>
<evidence type="ECO:0000259" key="7">
    <source>
        <dbReference type="PROSITE" id="PS50112"/>
    </source>
</evidence>
<dbReference type="InterPro" id="IPR025662">
    <property type="entry name" value="Sigma_54_int_dom_ATP-bd_1"/>
</dbReference>
<evidence type="ECO:0000256" key="4">
    <source>
        <dbReference type="ARBA" id="ARBA00023125"/>
    </source>
</evidence>
<dbReference type="PROSITE" id="PS00676">
    <property type="entry name" value="SIGMA54_INTERACT_2"/>
    <property type="match status" value="1"/>
</dbReference>
<dbReference type="InterPro" id="IPR025943">
    <property type="entry name" value="Sigma_54_int_dom_ATP-bd_2"/>
</dbReference>
<reference evidence="9" key="1">
    <citation type="submission" date="2016-10" db="EMBL/GenBank/DDBJ databases">
        <authorList>
            <person name="Varghese N."/>
            <person name="Submissions S."/>
        </authorList>
    </citation>
    <scope>NUCLEOTIDE SEQUENCE [LARGE SCALE GENOMIC DNA]</scope>
    <source>
        <strain evidence="9">DSM 3669</strain>
    </source>
</reference>
<dbReference type="GO" id="GO:0000156">
    <property type="term" value="F:phosphorelay response regulator activity"/>
    <property type="evidence" value="ECO:0007669"/>
    <property type="project" value="InterPro"/>
</dbReference>
<dbReference type="SUPFAM" id="SSF55785">
    <property type="entry name" value="PYP-like sensor domain (PAS domain)"/>
    <property type="match status" value="1"/>
</dbReference>
<dbReference type="Gene3D" id="3.40.50.2300">
    <property type="match status" value="1"/>
</dbReference>
<organism evidence="8 9">
    <name type="scientific">Desulfoscipio geothermicus DSM 3669</name>
    <dbReference type="NCBI Taxonomy" id="1121426"/>
    <lineage>
        <taxon>Bacteria</taxon>
        <taxon>Bacillati</taxon>
        <taxon>Bacillota</taxon>
        <taxon>Clostridia</taxon>
        <taxon>Eubacteriales</taxon>
        <taxon>Desulfallaceae</taxon>
        <taxon>Desulfoscipio</taxon>
    </lineage>
</organism>
<keyword evidence="2" id="KW-0067">ATP-binding</keyword>
<dbReference type="GO" id="GO:0003677">
    <property type="term" value="F:DNA binding"/>
    <property type="evidence" value="ECO:0007669"/>
    <property type="project" value="UniProtKB-KW"/>
</dbReference>
<dbReference type="InterPro" id="IPR035965">
    <property type="entry name" value="PAS-like_dom_sf"/>
</dbReference>
<dbReference type="InterPro" id="IPR058031">
    <property type="entry name" value="AAA_lid_NorR"/>
</dbReference>
<dbReference type="PANTHER" id="PTHR32071:SF57">
    <property type="entry name" value="C4-DICARBOXYLATE TRANSPORT TRANSCRIPTIONAL REGULATORY PROTEIN DCTD"/>
    <property type="match status" value="1"/>
</dbReference>
<dbReference type="InterPro" id="IPR003593">
    <property type="entry name" value="AAA+_ATPase"/>
</dbReference>
<dbReference type="EMBL" id="FOYM01000039">
    <property type="protein sequence ID" value="SFR16271.1"/>
    <property type="molecule type" value="Genomic_DNA"/>
</dbReference>
<dbReference type="STRING" id="39060.SAMN05660706_1396"/>
<dbReference type="PROSITE" id="PS50112">
    <property type="entry name" value="PAS"/>
    <property type="match status" value="1"/>
</dbReference>
<sequence length="549" mass="62306">MLPRVLITSPYPDFTKLTEDICCELSVEPVIIEAVLEDAVQKVLKITERDEIEVVVSRGGTAAALKNNVSVPVITAEASDYDILQALWEAKNISSKIAFLGSYYHQGGYEFKKPEKILGINIKQYLYRNYEELENMVLRAYEDGMEVVVGGGQPAVNMAKAMGMRGILIYSSRRSIVQAIERAKEVIRIRRHDRKYTQRLRTVVNSVEEAVILVDEQERVMFINRVAERILGLDNRVVMNKQIKELNNLWLAGVYQDGIPCDGHLQELDNTKVVVNRYPVNSKNENFGVVVTFQELTRLQQLEQKTRRKIYHKGLVARFSFDDIIGESRAIREAIETAKKYGHTDSTVLITGETGTGKELMVQGIHNISSRKEGPFVAVNCAALPENLLESELFGYEEGAFTGAKKGGKLGLFELAHGGTIFLDEIGKIPFSLQGRLLRVLQEKEVMRLGGSKVIPVNVRVIAATNLELSDAVQKGDFRADLYYRLNVLKLKLPPLREREGDIELLTNHFISSFNKKFRKNVKYIPKEIRDWINQYQWPGNVRELENFI</sequence>
<dbReference type="SMART" id="SM00382">
    <property type="entry name" value="AAA"/>
    <property type="match status" value="1"/>
</dbReference>
<dbReference type="CDD" id="cd00009">
    <property type="entry name" value="AAA"/>
    <property type="match status" value="1"/>
</dbReference>
<dbReference type="Pfam" id="PF00158">
    <property type="entry name" value="Sigma54_activat"/>
    <property type="match status" value="1"/>
</dbReference>
<dbReference type="PROSITE" id="PS00675">
    <property type="entry name" value="SIGMA54_INTERACT_1"/>
    <property type="match status" value="1"/>
</dbReference>
<dbReference type="PANTHER" id="PTHR32071">
    <property type="entry name" value="TRANSCRIPTIONAL REGULATORY PROTEIN"/>
    <property type="match status" value="1"/>
</dbReference>
<dbReference type="OrthoDB" id="9803970at2"/>
<dbReference type="SMART" id="SM00091">
    <property type="entry name" value="PAS"/>
    <property type="match status" value="1"/>
</dbReference>
<dbReference type="PROSITE" id="PS50045">
    <property type="entry name" value="SIGMA54_INTERACT_4"/>
    <property type="match status" value="1"/>
</dbReference>
<dbReference type="InterPro" id="IPR025944">
    <property type="entry name" value="Sigma_54_int_dom_CS"/>
</dbReference>
<dbReference type="FunFam" id="3.40.50.300:FF:000006">
    <property type="entry name" value="DNA-binding transcriptional regulator NtrC"/>
    <property type="match status" value="1"/>
</dbReference>
<keyword evidence="4" id="KW-0238">DNA-binding</keyword>
<dbReference type="Proteomes" id="UP000199584">
    <property type="component" value="Unassembled WGS sequence"/>
</dbReference>
<proteinExistence type="predicted"/>
<dbReference type="Gene3D" id="3.40.50.10660">
    <property type="entry name" value="PrpR receptor domain-like"/>
    <property type="match status" value="1"/>
</dbReference>
<dbReference type="GO" id="GO:0006355">
    <property type="term" value="P:regulation of DNA-templated transcription"/>
    <property type="evidence" value="ECO:0007669"/>
    <property type="project" value="InterPro"/>
</dbReference>
<keyword evidence="1" id="KW-0547">Nucleotide-binding</keyword>
<evidence type="ECO:0000313" key="8">
    <source>
        <dbReference type="EMBL" id="SFR16271.1"/>
    </source>
</evidence>
<evidence type="ECO:0000256" key="1">
    <source>
        <dbReference type="ARBA" id="ARBA00022741"/>
    </source>
</evidence>
<dbReference type="PROSITE" id="PS00688">
    <property type="entry name" value="SIGMA54_INTERACT_3"/>
    <property type="match status" value="1"/>
</dbReference>
<dbReference type="InterPro" id="IPR010524">
    <property type="entry name" value="Sig_transdc_resp-reg_PrpR_N"/>
</dbReference>
<protein>
    <submittedName>
        <fullName evidence="8">PAS domain S-box-containing protein</fullName>
    </submittedName>
</protein>
<dbReference type="AlphaFoldDB" id="A0A1I6EFG9"/>
<dbReference type="Gene3D" id="1.10.8.60">
    <property type="match status" value="1"/>
</dbReference>
<keyword evidence="3" id="KW-0805">Transcription regulation</keyword>
<name>A0A1I6EFG9_9FIRM</name>
<dbReference type="Pfam" id="PF06506">
    <property type="entry name" value="PrpR_N"/>
    <property type="match status" value="1"/>
</dbReference>
<keyword evidence="9" id="KW-1185">Reference proteome</keyword>
<dbReference type="Gene3D" id="3.40.50.300">
    <property type="entry name" value="P-loop containing nucleotide triphosphate hydrolases"/>
    <property type="match status" value="1"/>
</dbReference>
<dbReference type="Pfam" id="PF13188">
    <property type="entry name" value="PAS_8"/>
    <property type="match status" value="1"/>
</dbReference>
<dbReference type="RefSeq" id="WP_092487279.1">
    <property type="nucleotide sequence ID" value="NZ_FOYM01000039.1"/>
</dbReference>
<evidence type="ECO:0000256" key="3">
    <source>
        <dbReference type="ARBA" id="ARBA00023015"/>
    </source>
</evidence>
<evidence type="ECO:0000313" key="9">
    <source>
        <dbReference type="Proteomes" id="UP000199584"/>
    </source>
</evidence>
<evidence type="ECO:0000256" key="2">
    <source>
        <dbReference type="ARBA" id="ARBA00022840"/>
    </source>
</evidence>
<dbReference type="Gene3D" id="3.30.450.20">
    <property type="entry name" value="PAS domain"/>
    <property type="match status" value="1"/>
</dbReference>
<feature type="domain" description="Sigma-54 factor interaction" evidence="6">
    <location>
        <begin position="324"/>
        <end position="549"/>
    </location>
</feature>
<dbReference type="GO" id="GO:0005524">
    <property type="term" value="F:ATP binding"/>
    <property type="evidence" value="ECO:0007669"/>
    <property type="project" value="UniProtKB-KW"/>
</dbReference>
<keyword evidence="5" id="KW-0804">Transcription</keyword>
<gene>
    <name evidence="8" type="ORF">SAMN05660706_1396</name>
</gene>
<evidence type="ECO:0000256" key="5">
    <source>
        <dbReference type="ARBA" id="ARBA00023163"/>
    </source>
</evidence>
<dbReference type="InterPro" id="IPR027417">
    <property type="entry name" value="P-loop_NTPase"/>
</dbReference>
<evidence type="ECO:0000259" key="6">
    <source>
        <dbReference type="PROSITE" id="PS50045"/>
    </source>
</evidence>
<dbReference type="Pfam" id="PF25601">
    <property type="entry name" value="AAA_lid_14"/>
    <property type="match status" value="1"/>
</dbReference>
<dbReference type="InterPro" id="IPR000014">
    <property type="entry name" value="PAS"/>
</dbReference>
<accession>A0A1I6EFG9</accession>